<proteinExistence type="predicted"/>
<comment type="caution">
    <text evidence="1">The sequence shown here is derived from an EMBL/GenBank/DDBJ whole genome shotgun (WGS) entry which is preliminary data.</text>
</comment>
<reference evidence="1" key="1">
    <citation type="submission" date="2019-11" db="EMBL/GenBank/DDBJ databases">
        <title>Nori genome reveals adaptations in red seaweeds to the harsh intertidal environment.</title>
        <authorList>
            <person name="Wang D."/>
            <person name="Mao Y."/>
        </authorList>
    </citation>
    <scope>NUCLEOTIDE SEQUENCE</scope>
    <source>
        <tissue evidence="1">Gametophyte</tissue>
    </source>
</reference>
<organism evidence="1 2">
    <name type="scientific">Pyropia yezoensis</name>
    <name type="common">Susabi-nori</name>
    <name type="synonym">Porphyra yezoensis</name>
    <dbReference type="NCBI Taxonomy" id="2788"/>
    <lineage>
        <taxon>Eukaryota</taxon>
        <taxon>Rhodophyta</taxon>
        <taxon>Bangiophyceae</taxon>
        <taxon>Bangiales</taxon>
        <taxon>Bangiaceae</taxon>
        <taxon>Pyropia</taxon>
    </lineage>
</organism>
<name>A0ACC3CB46_PYRYE</name>
<sequence length="445" mass="48046">MGKGRGRGGSEYDEELSRSLFRVILPVMICMALTIYLVHSFGSGGCQTNRVSQPLELNDGSDAPRTVENDSGLRSRTTTFVFLGVFIGCMVVFTFVLVALYKYHCERFILGWLFLATLLVFAFVGGQYLFKWSRSHCFPLDWVTLVYITANFAVVGMLAIFWKAPRLVNQAYLIVMSSLMAYIFRTLPTWATWVILGVLVLWDLFAVLSKYGPLRVLIEMARERGDPLPALVYDTNPASVGRDASAQPAVIVPPKRTAAERAAVAEERAAATAAKDARRAAREATREARASSAAAAAAAVGEEEGPAVNGLAVPNGQDGTVTSVQAVGVRQEDNGTATAIEEDVSGTGPRRGVGTMGRHLKLGLGDYVFYSVLVSAASQFGLVTAVTTFVSIAAGLVGTLFLVVVYRQALPALPISIVMGLATYFVTRYAIHPFAANLLPELLFH</sequence>
<evidence type="ECO:0000313" key="1">
    <source>
        <dbReference type="EMBL" id="KAK1867200.1"/>
    </source>
</evidence>
<accession>A0ACC3CB46</accession>
<evidence type="ECO:0000313" key="2">
    <source>
        <dbReference type="Proteomes" id="UP000798662"/>
    </source>
</evidence>
<dbReference type="Proteomes" id="UP000798662">
    <property type="component" value="Chromosome 3"/>
</dbReference>
<dbReference type="EMBL" id="CM020620">
    <property type="protein sequence ID" value="KAK1867200.1"/>
    <property type="molecule type" value="Genomic_DNA"/>
</dbReference>
<gene>
    <name evidence="1" type="ORF">I4F81_009707</name>
</gene>
<protein>
    <submittedName>
        <fullName evidence="1">Uncharacterized protein</fullName>
    </submittedName>
</protein>
<keyword evidence="2" id="KW-1185">Reference proteome</keyword>